<name>A0A166AX60_DAUCS</name>
<keyword evidence="3" id="KW-1185">Reference proteome</keyword>
<accession>A0A166AX60</accession>
<organism evidence="1">
    <name type="scientific">Daucus carota subsp. sativus</name>
    <name type="common">Carrot</name>
    <dbReference type="NCBI Taxonomy" id="79200"/>
    <lineage>
        <taxon>Eukaryota</taxon>
        <taxon>Viridiplantae</taxon>
        <taxon>Streptophyta</taxon>
        <taxon>Embryophyta</taxon>
        <taxon>Tracheophyta</taxon>
        <taxon>Spermatophyta</taxon>
        <taxon>Magnoliopsida</taxon>
        <taxon>eudicotyledons</taxon>
        <taxon>Gunneridae</taxon>
        <taxon>Pentapetalae</taxon>
        <taxon>asterids</taxon>
        <taxon>campanulids</taxon>
        <taxon>Apiales</taxon>
        <taxon>Apiaceae</taxon>
        <taxon>Apioideae</taxon>
        <taxon>Scandiceae</taxon>
        <taxon>Daucinae</taxon>
        <taxon>Daucus</taxon>
        <taxon>Daucus sect. Daucus</taxon>
    </lineage>
</organism>
<evidence type="ECO:0000313" key="1">
    <source>
        <dbReference type="EMBL" id="KZN02051.1"/>
    </source>
</evidence>
<reference evidence="2" key="2">
    <citation type="submission" date="2022-03" db="EMBL/GenBank/DDBJ databases">
        <title>Draft title - Genomic analysis of global carrot germplasm unveils the trajectory of domestication and the origin of high carotenoid orange carrot.</title>
        <authorList>
            <person name="Iorizzo M."/>
            <person name="Ellison S."/>
            <person name="Senalik D."/>
            <person name="Macko-Podgorni A."/>
            <person name="Grzebelus D."/>
            <person name="Bostan H."/>
            <person name="Rolling W."/>
            <person name="Curaba J."/>
            <person name="Simon P."/>
        </authorList>
    </citation>
    <scope>NUCLEOTIDE SEQUENCE</scope>
    <source>
        <tissue evidence="2">Leaf</tissue>
    </source>
</reference>
<protein>
    <submittedName>
        <fullName evidence="1">Uncharacterized protein</fullName>
    </submittedName>
</protein>
<evidence type="ECO:0000313" key="3">
    <source>
        <dbReference type="Proteomes" id="UP000077755"/>
    </source>
</evidence>
<dbReference type="Gramene" id="KZN02051">
    <property type="protein sequence ID" value="KZN02051"/>
    <property type="gene ID" value="DCAR_010805"/>
</dbReference>
<sequence length="77" mass="8724">MDEPPSLRELRGTHAEVYPSLVKQAWKTEGMAVVLIHGVRQAIQDMNINKVLHMCLHRPSSEVQLTFTKDTSTYAAF</sequence>
<gene>
    <name evidence="1" type="ORF">DCAR_010805</name>
    <name evidence="2" type="ORF">DCAR_0312277</name>
</gene>
<evidence type="ECO:0000313" key="2">
    <source>
        <dbReference type="EMBL" id="WOG92998.1"/>
    </source>
</evidence>
<dbReference type="AlphaFoldDB" id="A0A166AX60"/>
<dbReference type="EMBL" id="CP093345">
    <property type="protein sequence ID" value="WOG92998.1"/>
    <property type="molecule type" value="Genomic_DNA"/>
</dbReference>
<dbReference type="EMBL" id="LNRQ01000003">
    <property type="protein sequence ID" value="KZN02051.1"/>
    <property type="molecule type" value="Genomic_DNA"/>
</dbReference>
<reference evidence="1" key="1">
    <citation type="journal article" date="2016" name="Nat. Genet.">
        <title>A high-quality carrot genome assembly provides new insights into carotenoid accumulation and asterid genome evolution.</title>
        <authorList>
            <person name="Iorizzo M."/>
            <person name="Ellison S."/>
            <person name="Senalik D."/>
            <person name="Zeng P."/>
            <person name="Satapoomin P."/>
            <person name="Huang J."/>
            <person name="Bowman M."/>
            <person name="Iovene M."/>
            <person name="Sanseverino W."/>
            <person name="Cavagnaro P."/>
            <person name="Yildiz M."/>
            <person name="Macko-Podgorni A."/>
            <person name="Moranska E."/>
            <person name="Grzebelus E."/>
            <person name="Grzebelus D."/>
            <person name="Ashrafi H."/>
            <person name="Zheng Z."/>
            <person name="Cheng S."/>
            <person name="Spooner D."/>
            <person name="Van Deynze A."/>
            <person name="Simon P."/>
        </authorList>
    </citation>
    <scope>NUCLEOTIDE SEQUENCE [LARGE SCALE GENOMIC DNA]</scope>
    <source>
        <tissue evidence="1">Leaf</tissue>
    </source>
</reference>
<dbReference type="Proteomes" id="UP000077755">
    <property type="component" value="Chromosome 3"/>
</dbReference>
<proteinExistence type="predicted"/>